<keyword evidence="5 7" id="KW-1133">Transmembrane helix</keyword>
<feature type="domain" description="Major facilitator superfamily (MFS) profile" evidence="8">
    <location>
        <begin position="9"/>
        <end position="403"/>
    </location>
</feature>
<feature type="transmembrane region" description="Helical" evidence="7">
    <location>
        <begin position="350"/>
        <end position="373"/>
    </location>
</feature>
<comment type="subcellular location">
    <subcellularLocation>
        <location evidence="1">Cell membrane</location>
        <topology evidence="1">Multi-pass membrane protein</topology>
    </subcellularLocation>
</comment>
<sequence>MNLTSLRQSPLLSAIGRYVESLPPAIHGLALSVFINRVGGAAKAFFALYLHEARGIPLTTVGFLLALYGAGVFAGGYLMGILSDRLPTRRLIIAVLAGSGLSLLALGAAEPIWLIGTLLLTGGLLDGGFRPLNQRLIMEVSAEHQRRRAQATVRAALNLGVGVAGLVSGWLASVGYGWIFLADGCSSLLAATLLYRLLRHLPAPAVSQAGSQQQAGRLPYQDGPFLLLLASALILAIIYDQFYSTYGAYLRMAYQLSPIWVGYMYSLNGLMVGLLQIPLTVWTDRFGYRLNAMLGAAMLTGGFFLLPFGRGALYLTLTTLIWTTGELLLMPQQQALVMRRAETGRSGHYFGLYAAVWGGRGFLAPAIGTQIYAHFGGNAVWYACGVAGILAIGLQQRAFSGLLGRR</sequence>
<protein>
    <submittedName>
        <fullName evidence="9">MFS transporter</fullName>
    </submittedName>
</protein>
<feature type="transmembrane region" description="Helical" evidence="7">
    <location>
        <begin position="56"/>
        <end position="79"/>
    </location>
</feature>
<feature type="transmembrane region" description="Helical" evidence="7">
    <location>
        <begin position="286"/>
        <end position="306"/>
    </location>
</feature>
<proteinExistence type="predicted"/>
<comment type="caution">
    <text evidence="9">The sequence shown here is derived from an EMBL/GenBank/DDBJ whole genome shotgun (WGS) entry which is preliminary data.</text>
</comment>
<dbReference type="EMBL" id="JARRAF010000002">
    <property type="protein sequence ID" value="MDK2122914.1"/>
    <property type="molecule type" value="Genomic_DNA"/>
</dbReference>
<keyword evidence="6 7" id="KW-0472">Membrane</keyword>
<evidence type="ECO:0000313" key="9">
    <source>
        <dbReference type="EMBL" id="MDK2122914.1"/>
    </source>
</evidence>
<feature type="transmembrane region" description="Helical" evidence="7">
    <location>
        <begin position="114"/>
        <end position="132"/>
    </location>
</feature>
<evidence type="ECO:0000256" key="3">
    <source>
        <dbReference type="ARBA" id="ARBA00022475"/>
    </source>
</evidence>
<keyword evidence="10" id="KW-1185">Reference proteome</keyword>
<dbReference type="RefSeq" id="WP_284099201.1">
    <property type="nucleotide sequence ID" value="NZ_JARRAF010000002.1"/>
</dbReference>
<gene>
    <name evidence="9" type="ORF">PZA18_02485</name>
</gene>
<dbReference type="Pfam" id="PF07690">
    <property type="entry name" value="MFS_1"/>
    <property type="match status" value="1"/>
</dbReference>
<evidence type="ECO:0000259" key="8">
    <source>
        <dbReference type="PROSITE" id="PS50850"/>
    </source>
</evidence>
<name>A0ABT7DS72_9NEIS</name>
<keyword evidence="2" id="KW-0813">Transport</keyword>
<dbReference type="InterPro" id="IPR020846">
    <property type="entry name" value="MFS_dom"/>
</dbReference>
<dbReference type="PANTHER" id="PTHR23517:SF2">
    <property type="entry name" value="MULTIDRUG RESISTANCE PROTEIN MDTH"/>
    <property type="match status" value="1"/>
</dbReference>
<evidence type="ECO:0000256" key="5">
    <source>
        <dbReference type="ARBA" id="ARBA00022989"/>
    </source>
</evidence>
<evidence type="ECO:0000256" key="7">
    <source>
        <dbReference type="SAM" id="Phobius"/>
    </source>
</evidence>
<feature type="transmembrane region" description="Helical" evidence="7">
    <location>
        <begin position="91"/>
        <end position="108"/>
    </location>
</feature>
<accession>A0ABT7DS72</accession>
<feature type="transmembrane region" description="Helical" evidence="7">
    <location>
        <begin position="259"/>
        <end position="279"/>
    </location>
</feature>
<reference evidence="9" key="1">
    <citation type="submission" date="2023-03" db="EMBL/GenBank/DDBJ databases">
        <title>Chitinimonas shenzhenensis gen. nov., sp. nov., a novel member of family Burkholderiaceae isolated from activated sludge collected in Shen Zhen, China.</title>
        <authorList>
            <person name="Wang X."/>
        </authorList>
    </citation>
    <scope>NUCLEOTIDE SEQUENCE</scope>
    <source>
        <strain evidence="9">DQS-5</strain>
    </source>
</reference>
<feature type="transmembrane region" description="Helical" evidence="7">
    <location>
        <begin position="219"/>
        <end position="239"/>
    </location>
</feature>
<dbReference type="Proteomes" id="UP001172778">
    <property type="component" value="Unassembled WGS sequence"/>
</dbReference>
<evidence type="ECO:0000256" key="6">
    <source>
        <dbReference type="ARBA" id="ARBA00023136"/>
    </source>
</evidence>
<keyword evidence="4 7" id="KW-0812">Transmembrane</keyword>
<dbReference type="InterPro" id="IPR050171">
    <property type="entry name" value="MFS_Transporters"/>
</dbReference>
<feature type="transmembrane region" description="Helical" evidence="7">
    <location>
        <begin position="153"/>
        <end position="172"/>
    </location>
</feature>
<evidence type="ECO:0000256" key="1">
    <source>
        <dbReference type="ARBA" id="ARBA00004651"/>
    </source>
</evidence>
<dbReference type="SUPFAM" id="SSF103473">
    <property type="entry name" value="MFS general substrate transporter"/>
    <property type="match status" value="1"/>
</dbReference>
<evidence type="ECO:0000313" key="10">
    <source>
        <dbReference type="Proteomes" id="UP001172778"/>
    </source>
</evidence>
<dbReference type="InterPro" id="IPR036259">
    <property type="entry name" value="MFS_trans_sf"/>
</dbReference>
<dbReference type="PROSITE" id="PS50850">
    <property type="entry name" value="MFS"/>
    <property type="match status" value="1"/>
</dbReference>
<organism evidence="9 10">
    <name type="scientific">Parachitinimonas caeni</name>
    <dbReference type="NCBI Taxonomy" id="3031301"/>
    <lineage>
        <taxon>Bacteria</taxon>
        <taxon>Pseudomonadati</taxon>
        <taxon>Pseudomonadota</taxon>
        <taxon>Betaproteobacteria</taxon>
        <taxon>Neisseriales</taxon>
        <taxon>Chitinibacteraceae</taxon>
        <taxon>Parachitinimonas</taxon>
    </lineage>
</organism>
<keyword evidence="3" id="KW-1003">Cell membrane</keyword>
<evidence type="ECO:0000256" key="2">
    <source>
        <dbReference type="ARBA" id="ARBA00022448"/>
    </source>
</evidence>
<feature type="transmembrane region" description="Helical" evidence="7">
    <location>
        <begin position="379"/>
        <end position="399"/>
    </location>
</feature>
<dbReference type="Gene3D" id="1.20.1250.20">
    <property type="entry name" value="MFS general substrate transporter like domains"/>
    <property type="match status" value="2"/>
</dbReference>
<dbReference type="PANTHER" id="PTHR23517">
    <property type="entry name" value="RESISTANCE PROTEIN MDTM, PUTATIVE-RELATED-RELATED"/>
    <property type="match status" value="1"/>
</dbReference>
<dbReference type="InterPro" id="IPR011701">
    <property type="entry name" value="MFS"/>
</dbReference>
<evidence type="ECO:0000256" key="4">
    <source>
        <dbReference type="ARBA" id="ARBA00022692"/>
    </source>
</evidence>